<accession>A0ABY6MZC6</accession>
<keyword evidence="1" id="KW-0732">Signal</keyword>
<evidence type="ECO:0000313" key="2">
    <source>
        <dbReference type="EMBL" id="UZE95188.1"/>
    </source>
</evidence>
<feature type="chain" id="PRO_5046919378" evidence="1">
    <location>
        <begin position="31"/>
        <end position="626"/>
    </location>
</feature>
<sequence length="626" mass="68083">MTKNTQRWHKLAKLPLAVAVAASVSAPASAFQFYMGDVEASFDTTLSAGVSWRLEDRDTRQLSQGNLAPMGSNPYIGSTTGASTNNYDDGNWNFDKGDIYSNRVKGTSELLLSYENFGGFVRGRYWYDFQLKDEAMALDGAGQRRQLSSEGDKNASGGEFLDAYVWADFEIGNMPLNMRLGRQVLSWGESTFIFNGINVINPVDVGAIRAPGAEVKEALLPVNMFYSSIGLTENVTVEGFLQLEWEKTEIEDCGTFFSTADFAPNGCGPVLLAGQLPDGEAYSQGLYAGRNADIEADDTDQFGLAVRWYVPELNDSELGFYFVQYHSRVPLISGVVASDPGLGGSGSDNFPEYFMDYPEGIQMVGVSFNTSTESGYSIGGEVSYKKDLPIQWNSFELIHGGLAVPSSLLYQREVAKNGGDETQLFGQTLPGYDEFGVSQAQMTVIKFFDQVAGASRMTFVGEVGGTYIHGLPDKKDARYGRAGTYGIGAFDLTGSTTAATDGTPWAAYGTCTSGPVQNLNSRNCNNDGYTTSFSWGYRLRTALDYNDVYAGVNLTPTLSFSHDVKGYAPEPGGNFIEDRMSIGLALKAVYLNQYSANVSYTSYFSGGPYNLLNDRDNIAVSVAYSF</sequence>
<organism evidence="2 3">
    <name type="scientific">Alkalimarinus alittae</name>
    <dbReference type="NCBI Taxonomy" id="2961619"/>
    <lineage>
        <taxon>Bacteria</taxon>
        <taxon>Pseudomonadati</taxon>
        <taxon>Pseudomonadota</taxon>
        <taxon>Gammaproteobacteria</taxon>
        <taxon>Alteromonadales</taxon>
        <taxon>Alteromonadaceae</taxon>
        <taxon>Alkalimarinus</taxon>
    </lineage>
</organism>
<dbReference type="InterPro" id="IPR010727">
    <property type="entry name" value="DUF1302"/>
</dbReference>
<dbReference type="RefSeq" id="WP_265046677.1">
    <property type="nucleotide sequence ID" value="NZ_CP100390.1"/>
</dbReference>
<dbReference type="Proteomes" id="UP001163739">
    <property type="component" value="Chromosome"/>
</dbReference>
<name>A0ABY6MZC6_9ALTE</name>
<evidence type="ECO:0000256" key="1">
    <source>
        <dbReference type="SAM" id="SignalP"/>
    </source>
</evidence>
<dbReference type="EMBL" id="CP100390">
    <property type="protein sequence ID" value="UZE95188.1"/>
    <property type="molecule type" value="Genomic_DNA"/>
</dbReference>
<feature type="signal peptide" evidence="1">
    <location>
        <begin position="1"/>
        <end position="30"/>
    </location>
</feature>
<reference evidence="2" key="1">
    <citation type="submission" date="2022-06" db="EMBL/GenBank/DDBJ databases">
        <title>Alkalimarinus sp. nov., isolated from gut of a Alitta virens.</title>
        <authorList>
            <person name="Yang A.I."/>
            <person name="Shin N.-R."/>
        </authorList>
    </citation>
    <scope>NUCLEOTIDE SEQUENCE</scope>
    <source>
        <strain evidence="2">A2M4</strain>
    </source>
</reference>
<keyword evidence="3" id="KW-1185">Reference proteome</keyword>
<protein>
    <submittedName>
        <fullName evidence="2">DUF1302 domain-containing protein</fullName>
    </submittedName>
</protein>
<evidence type="ECO:0000313" key="3">
    <source>
        <dbReference type="Proteomes" id="UP001163739"/>
    </source>
</evidence>
<dbReference type="Pfam" id="PF06980">
    <property type="entry name" value="DUF1302"/>
    <property type="match status" value="1"/>
</dbReference>
<proteinExistence type="predicted"/>
<gene>
    <name evidence="2" type="ORF">NKI27_14095</name>
</gene>